<proteinExistence type="predicted"/>
<gene>
    <name evidence="1" type="ORF">G6R28_01850</name>
</gene>
<reference evidence="1 2" key="1">
    <citation type="submission" date="2020-02" db="EMBL/GenBank/DDBJ databases">
        <title>Fructobacillus sp. isolated from paper mulberry of Taiwan.</title>
        <authorList>
            <person name="Lin S.-T."/>
        </authorList>
    </citation>
    <scope>NUCLEOTIDE SEQUENCE [LARGE SCALE GENOMIC DNA]</scope>
    <source>
        <strain evidence="1 2">M1-21</strain>
    </source>
</reference>
<keyword evidence="2" id="KW-1185">Reference proteome</keyword>
<protein>
    <recommendedName>
        <fullName evidence="3">DNA-directed RNA polymerase beta subunit</fullName>
    </recommendedName>
</protein>
<evidence type="ECO:0008006" key="3">
    <source>
        <dbReference type="Google" id="ProtNLM"/>
    </source>
</evidence>
<accession>A0ABS5QRZ2</accession>
<evidence type="ECO:0000313" key="1">
    <source>
        <dbReference type="EMBL" id="MBS9335980.1"/>
    </source>
</evidence>
<dbReference type="RefSeq" id="WP_213792848.1">
    <property type="nucleotide sequence ID" value="NZ_JAAMFJ010000001.1"/>
</dbReference>
<organism evidence="1 2">
    <name type="scientific">Fructobacillus papyrifericola</name>
    <dbReference type="NCBI Taxonomy" id="2713172"/>
    <lineage>
        <taxon>Bacteria</taxon>
        <taxon>Bacillati</taxon>
        <taxon>Bacillota</taxon>
        <taxon>Bacilli</taxon>
        <taxon>Lactobacillales</taxon>
        <taxon>Lactobacillaceae</taxon>
        <taxon>Fructobacillus</taxon>
    </lineage>
</organism>
<dbReference type="EMBL" id="JAAMFJ010000001">
    <property type="protein sequence ID" value="MBS9335980.1"/>
    <property type="molecule type" value="Genomic_DNA"/>
</dbReference>
<evidence type="ECO:0000313" key="2">
    <source>
        <dbReference type="Proteomes" id="UP000735205"/>
    </source>
</evidence>
<comment type="caution">
    <text evidence="1">The sequence shown here is derived from an EMBL/GenBank/DDBJ whole genome shotgun (WGS) entry which is preliminary data.</text>
</comment>
<dbReference type="Proteomes" id="UP000735205">
    <property type="component" value="Unassembled WGS sequence"/>
</dbReference>
<sequence length="131" mass="15709">MSKDFLTEEELVDTAAQYFKQDYRERGKVKWNGFFLSDHTAKLKKKARFQQASEAAVWQPKMTFDAIQEQVRLAFERHRKLCFQEREVDSDNRIPLEQVGYVTAFYSEGFYLDERPIEWESVRFAEVQHDK</sequence>
<name>A0ABS5QRZ2_9LACO</name>